<feature type="region of interest" description="Disordered" evidence="1">
    <location>
        <begin position="1"/>
        <end position="232"/>
    </location>
</feature>
<dbReference type="Proteomes" id="UP000494106">
    <property type="component" value="Unassembled WGS sequence"/>
</dbReference>
<accession>A0A8S0Z142</accession>
<organism evidence="2 3">
    <name type="scientific">Arctia plantaginis</name>
    <name type="common">Wood tiger moth</name>
    <name type="synonym">Phalaena plantaginis</name>
    <dbReference type="NCBI Taxonomy" id="874455"/>
    <lineage>
        <taxon>Eukaryota</taxon>
        <taxon>Metazoa</taxon>
        <taxon>Ecdysozoa</taxon>
        <taxon>Arthropoda</taxon>
        <taxon>Hexapoda</taxon>
        <taxon>Insecta</taxon>
        <taxon>Pterygota</taxon>
        <taxon>Neoptera</taxon>
        <taxon>Endopterygota</taxon>
        <taxon>Lepidoptera</taxon>
        <taxon>Glossata</taxon>
        <taxon>Ditrysia</taxon>
        <taxon>Noctuoidea</taxon>
        <taxon>Erebidae</taxon>
        <taxon>Arctiinae</taxon>
        <taxon>Arctia</taxon>
    </lineage>
</organism>
<gene>
    <name evidence="2" type="ORF">APLA_LOCUS1937</name>
</gene>
<feature type="compositionally biased region" description="Pro residues" evidence="1">
    <location>
        <begin position="213"/>
        <end position="224"/>
    </location>
</feature>
<name>A0A8S0Z142_ARCPL</name>
<feature type="compositionally biased region" description="Basic and acidic residues" evidence="1">
    <location>
        <begin position="26"/>
        <end position="49"/>
    </location>
</feature>
<protein>
    <submittedName>
        <fullName evidence="2">Uncharacterized protein</fullName>
    </submittedName>
</protein>
<dbReference type="PRINTS" id="PR01217">
    <property type="entry name" value="PRICHEXTENSN"/>
</dbReference>
<feature type="region of interest" description="Disordered" evidence="1">
    <location>
        <begin position="275"/>
        <end position="299"/>
    </location>
</feature>
<evidence type="ECO:0000256" key="1">
    <source>
        <dbReference type="SAM" id="MobiDB-lite"/>
    </source>
</evidence>
<dbReference type="AlphaFoldDB" id="A0A8S0Z142"/>
<reference evidence="2 3" key="1">
    <citation type="submission" date="2020-04" db="EMBL/GenBank/DDBJ databases">
        <authorList>
            <person name="Wallbank WR R."/>
            <person name="Pardo Diaz C."/>
            <person name="Kozak K."/>
            <person name="Martin S."/>
            <person name="Jiggins C."/>
            <person name="Moest M."/>
            <person name="Warren A I."/>
            <person name="Byers J.R.P. K."/>
            <person name="Montejo-Kovacevich G."/>
            <person name="Yen C E."/>
        </authorList>
    </citation>
    <scope>NUCLEOTIDE SEQUENCE [LARGE SCALE GENOMIC DNA]</scope>
</reference>
<feature type="compositionally biased region" description="Pro residues" evidence="1">
    <location>
        <begin position="121"/>
        <end position="172"/>
    </location>
</feature>
<dbReference type="EMBL" id="CADEBC010000135">
    <property type="protein sequence ID" value="CAB3224073.1"/>
    <property type="molecule type" value="Genomic_DNA"/>
</dbReference>
<feature type="compositionally biased region" description="Basic and acidic residues" evidence="1">
    <location>
        <begin position="173"/>
        <end position="212"/>
    </location>
</feature>
<keyword evidence="3" id="KW-1185">Reference proteome</keyword>
<sequence>MDNTDVLLGGLAGGDKALDAAQIESNMKRDQDSTDDFEHLERDPKRDSPQKQQAAATRSFLDMEREFLVDAPRAPSADHIADKFTDSESDADTAGESPMHRPVQPAPRTPEPLLDLTPVMAPAPAPAPAPLDPAPAPAPAPVEAPSPVPTPLDIPLPEKPQPAATPEPQPEPPKSELPKPEPPKPEPPKPELPKPEPPKPELPKPEPAKREPSPPPKASPPEPSRPTAHVIEAEVIFCQMGLDSRHMTHNDEGLWKAHDVDNEVISNMKQQRIASSLTSAAPGAALTSRSAPPPVETFT</sequence>
<proteinExistence type="predicted"/>
<evidence type="ECO:0000313" key="3">
    <source>
        <dbReference type="Proteomes" id="UP000494106"/>
    </source>
</evidence>
<dbReference type="OrthoDB" id="567788at2759"/>
<evidence type="ECO:0000313" key="2">
    <source>
        <dbReference type="EMBL" id="CAB3224073.1"/>
    </source>
</evidence>
<comment type="caution">
    <text evidence="2">The sequence shown here is derived from an EMBL/GenBank/DDBJ whole genome shotgun (WGS) entry which is preliminary data.</text>
</comment>